<dbReference type="SUPFAM" id="SSF51905">
    <property type="entry name" value="FAD/NAD(P)-binding domain"/>
    <property type="match status" value="1"/>
</dbReference>
<feature type="domain" description="FAD dependent oxidoreductase" evidence="2">
    <location>
        <begin position="8"/>
        <end position="369"/>
    </location>
</feature>
<protein>
    <submittedName>
        <fullName evidence="3">Glycine/D-amino acid oxidase-like deaminating enzyme</fullName>
    </submittedName>
</protein>
<evidence type="ECO:0000259" key="2">
    <source>
        <dbReference type="Pfam" id="PF01266"/>
    </source>
</evidence>
<evidence type="ECO:0000313" key="3">
    <source>
        <dbReference type="EMBL" id="NIH54898.1"/>
    </source>
</evidence>
<comment type="caution">
    <text evidence="3">The sequence shown here is derived from an EMBL/GenBank/DDBJ whole genome shotgun (WGS) entry which is preliminary data.</text>
</comment>
<sequence length="411" mass="42631">MVSQQSADVVVIGAGIIGAACARTLSMAGHSVILLERGASAGGTSSHGEGNLLLSDKGPGDELRLSQYAADLWQDVIAQLADELGPEFPSAEYEEKGGLVVATTAAGAQPLLDFAESQRGAGVEAQPMTFAEAKELEPQINPAITAAVFYPGDAQIQPVIATEALLASARVHGATVRQGVRVTAGIHDASGRLVGVKTTKGDVHAGNVIVAAGPWSGEVAALLGSNLPVKPRRGMVLVTTRMPHQIFRKVYDGDYVGAVGSGDAALQTSSVVESTAAGTVLIGSSRQQIGFDDRLRVEVLRELSRKALRIFPFLEQASVMRSYGGFRPFMPDHLPVIGEDYRMPGLWYATGHEGAGIGLCVATANILSDSMSGLTPRLDPAPFTVGRASLADHLTPLTGGSANTTTGAAQS</sequence>
<dbReference type="PANTHER" id="PTHR13847">
    <property type="entry name" value="SARCOSINE DEHYDROGENASE-RELATED"/>
    <property type="match status" value="1"/>
</dbReference>
<name>A0A7X5R3D4_9MICO</name>
<keyword evidence="4" id="KW-1185">Reference proteome</keyword>
<evidence type="ECO:0000256" key="1">
    <source>
        <dbReference type="ARBA" id="ARBA00023002"/>
    </source>
</evidence>
<dbReference type="GO" id="GO:0016491">
    <property type="term" value="F:oxidoreductase activity"/>
    <property type="evidence" value="ECO:0007669"/>
    <property type="project" value="UniProtKB-KW"/>
</dbReference>
<dbReference type="InterPro" id="IPR006076">
    <property type="entry name" value="FAD-dep_OxRdtase"/>
</dbReference>
<evidence type="ECO:0000313" key="4">
    <source>
        <dbReference type="Proteomes" id="UP000541033"/>
    </source>
</evidence>
<dbReference type="Pfam" id="PF01266">
    <property type="entry name" value="DAO"/>
    <property type="match status" value="1"/>
</dbReference>
<reference evidence="3 4" key="1">
    <citation type="submission" date="2020-02" db="EMBL/GenBank/DDBJ databases">
        <title>Sequencing the genomes of 1000 actinobacteria strains.</title>
        <authorList>
            <person name="Klenk H.-P."/>
        </authorList>
    </citation>
    <scope>NUCLEOTIDE SEQUENCE [LARGE SCALE GENOMIC DNA]</scope>
    <source>
        <strain evidence="3 4">DSM 27960</strain>
    </source>
</reference>
<dbReference type="AlphaFoldDB" id="A0A7X5R3D4"/>
<dbReference type="PANTHER" id="PTHR13847:SF287">
    <property type="entry name" value="FAD-DEPENDENT OXIDOREDUCTASE DOMAIN-CONTAINING PROTEIN 1"/>
    <property type="match status" value="1"/>
</dbReference>
<proteinExistence type="predicted"/>
<dbReference type="Gene3D" id="3.50.50.60">
    <property type="entry name" value="FAD/NAD(P)-binding domain"/>
    <property type="match status" value="1"/>
</dbReference>
<dbReference type="Proteomes" id="UP000541033">
    <property type="component" value="Unassembled WGS sequence"/>
</dbReference>
<dbReference type="RefSeq" id="WP_167151521.1">
    <property type="nucleotide sequence ID" value="NZ_JAAMOX010000002.1"/>
</dbReference>
<keyword evidence="1" id="KW-0560">Oxidoreductase</keyword>
<dbReference type="Gene3D" id="3.30.9.10">
    <property type="entry name" value="D-Amino Acid Oxidase, subunit A, domain 2"/>
    <property type="match status" value="1"/>
</dbReference>
<dbReference type="SUPFAM" id="SSF54373">
    <property type="entry name" value="FAD-linked reductases, C-terminal domain"/>
    <property type="match status" value="1"/>
</dbReference>
<dbReference type="EMBL" id="JAAMOX010000002">
    <property type="protein sequence ID" value="NIH54898.1"/>
    <property type="molecule type" value="Genomic_DNA"/>
</dbReference>
<gene>
    <name evidence="3" type="ORF">FHX76_002794</name>
</gene>
<dbReference type="InterPro" id="IPR036188">
    <property type="entry name" value="FAD/NAD-bd_sf"/>
</dbReference>
<organism evidence="3 4">
    <name type="scientific">Lysinibacter cavernae</name>
    <dbReference type="NCBI Taxonomy" id="1640652"/>
    <lineage>
        <taxon>Bacteria</taxon>
        <taxon>Bacillati</taxon>
        <taxon>Actinomycetota</taxon>
        <taxon>Actinomycetes</taxon>
        <taxon>Micrococcales</taxon>
        <taxon>Microbacteriaceae</taxon>
        <taxon>Lysinibacter</taxon>
    </lineage>
</organism>
<accession>A0A7X5R3D4</accession>
<dbReference type="GO" id="GO:0005737">
    <property type="term" value="C:cytoplasm"/>
    <property type="evidence" value="ECO:0007669"/>
    <property type="project" value="TreeGrafter"/>
</dbReference>